<dbReference type="Pfam" id="PF08309">
    <property type="entry name" value="LVIVD"/>
    <property type="match status" value="2"/>
</dbReference>
<proteinExistence type="predicted"/>
<dbReference type="InterPro" id="IPR013211">
    <property type="entry name" value="LVIVD"/>
</dbReference>
<sequence>MKNLLKYIVLSMLSVVMVSCEDGDIGFEFDDQDVSTSGSIAKFYIDQTHLYVIEENSLSVFDITDFENMQVKAQVDINREVETIFRLGDVLYLGTTTGVLFYDISDPNLPSYLSSYNHFTGCDPVVSDGQYAYTTLRSNAGCGGGTNVLDVVDMSNLDNPVLVKSYEVASPYGLVLFDDYLFLAQGSNGMKVFDISDVSNAIEVGAYSDIKALDFIRDGQNIIIRTESGITQIAVNADASFSVLSQINY</sequence>
<name>A0ABY6CLB2_9BACT</name>
<reference evidence="1" key="1">
    <citation type="submission" date="2022-09" db="EMBL/GenBank/DDBJ databases">
        <title>Comparative genomics and taxonomic characterization of three novel marine species of genus Reichenbachiella exhibiting antioxidant and polysaccharide degradation activities.</title>
        <authorList>
            <person name="Muhammad N."/>
            <person name="Lee Y.-J."/>
            <person name="Ko J."/>
            <person name="Kim S.-G."/>
        </authorList>
    </citation>
    <scope>NUCLEOTIDE SEQUENCE</scope>
    <source>
        <strain evidence="1">BKB1-1</strain>
    </source>
</reference>
<dbReference type="EMBL" id="CP106679">
    <property type="protein sequence ID" value="UXP31310.1"/>
    <property type="molecule type" value="Genomic_DNA"/>
</dbReference>
<evidence type="ECO:0000313" key="1">
    <source>
        <dbReference type="EMBL" id="UXP31310.1"/>
    </source>
</evidence>
<evidence type="ECO:0008006" key="3">
    <source>
        <dbReference type="Google" id="ProtNLM"/>
    </source>
</evidence>
<dbReference type="PROSITE" id="PS51257">
    <property type="entry name" value="PROKAR_LIPOPROTEIN"/>
    <property type="match status" value="1"/>
</dbReference>
<protein>
    <recommendedName>
        <fullName evidence="3">LVIVD repeat-containing protein</fullName>
    </recommendedName>
</protein>
<dbReference type="RefSeq" id="WP_262308749.1">
    <property type="nucleotide sequence ID" value="NZ_CP106679.1"/>
</dbReference>
<keyword evidence="2" id="KW-1185">Reference proteome</keyword>
<dbReference type="SUPFAM" id="SSF101908">
    <property type="entry name" value="Putative isomerase YbhE"/>
    <property type="match status" value="1"/>
</dbReference>
<organism evidence="1 2">
    <name type="scientific">Reichenbachiella agarivorans</name>
    <dbReference type="NCBI Taxonomy" id="2979464"/>
    <lineage>
        <taxon>Bacteria</taxon>
        <taxon>Pseudomonadati</taxon>
        <taxon>Bacteroidota</taxon>
        <taxon>Cytophagia</taxon>
        <taxon>Cytophagales</taxon>
        <taxon>Reichenbachiellaceae</taxon>
        <taxon>Reichenbachiella</taxon>
    </lineage>
</organism>
<accession>A0ABY6CLB2</accession>
<dbReference type="Proteomes" id="UP001065174">
    <property type="component" value="Chromosome"/>
</dbReference>
<gene>
    <name evidence="1" type="ORF">N6H18_13225</name>
</gene>
<evidence type="ECO:0000313" key="2">
    <source>
        <dbReference type="Proteomes" id="UP001065174"/>
    </source>
</evidence>